<dbReference type="Proteomes" id="UP000019132">
    <property type="component" value="Unassembled WGS sequence"/>
</dbReference>
<dbReference type="InParanoid" id="K3WGV5"/>
<dbReference type="Gene3D" id="1.10.1510.30">
    <property type="match status" value="1"/>
</dbReference>
<name>K3WGV5_GLOUD</name>
<evidence type="ECO:0000256" key="1">
    <source>
        <dbReference type="ARBA" id="ARBA00007953"/>
    </source>
</evidence>
<dbReference type="VEuPathDB" id="FungiDB:PYU1_G004186"/>
<dbReference type="STRING" id="431595.K3WGV5"/>
<sequence>MADDKNGAAAAEELLLNGSVVGIEEFLHADRPVVTGKLKEKPEDFVVQEISAKNEVVAFGDDATANRVPTAEERDAMVQALLDAKSNKAPKKEKLVFEKPAEGWRHALEQQIGAQKAQEVAAIADEKQDDCLIDAPVEFRDRVFLQVCIQNCFPGLDCKLRKHDDDPEQEKTQIHVLPDPMYKKFRSGGMSVENGNRLLEYLRKGASDELAPTGVELVHDDTKEARTLLHRLISKHSSCFKTKTVTDAANVQKLVVFFSEKASKKRKRNQPEVYLQFVLQKTNLEHFACFERLSRELKRPLSAFSYAGIKDKAAITYQHVVAQGVQPRDLLTTNNLRDFGKESSGFRVGNLEFVGAPMGLGDASGNRFTISLQDVACESDAQSAISVGVVNVQRQGFINYFGFQRVGLPTNEVRPHHIGQQILAGNWERAVKLIFIPSVKEPEAIAKAKRVYLETANVDAALGQMPSRMNLERSILQGFKRYGHDAFDRAIGNVSFSRRLMYMHAYQSYLFNRMASARLRLYGNKLVAGDLVRETPDDEDSKAGAVVAISSEQAAKLNEEHEHPLKLLVLPLAGSNVIYPANDIGKKYLELMEEHGTKAYLSEPGPVKGSYRPVVAYLRDLEWSLESGEEKGPSVLRISFALPSGSFATMCLREILKFDL</sequence>
<dbReference type="InterPro" id="IPR042214">
    <property type="entry name" value="TruD_catalytic"/>
</dbReference>
<proteinExistence type="inferred from homology"/>
<dbReference type="EMBL" id="GL376567">
    <property type="status" value="NOT_ANNOTATED_CDS"/>
    <property type="molecule type" value="Genomic_DNA"/>
</dbReference>
<dbReference type="OMA" id="RRVMYLH"/>
<dbReference type="Gene3D" id="3.30.2350.20">
    <property type="entry name" value="TruD, catalytic domain"/>
    <property type="match status" value="1"/>
</dbReference>
<evidence type="ECO:0000259" key="3">
    <source>
        <dbReference type="PROSITE" id="PS50984"/>
    </source>
</evidence>
<reference evidence="5" key="1">
    <citation type="journal article" date="2010" name="Genome Biol.">
        <title>Genome sequence of the necrotrophic plant pathogen Pythium ultimum reveals original pathogenicity mechanisms and effector repertoire.</title>
        <authorList>
            <person name="Levesque C.A."/>
            <person name="Brouwer H."/>
            <person name="Cano L."/>
            <person name="Hamilton J.P."/>
            <person name="Holt C."/>
            <person name="Huitema E."/>
            <person name="Raffaele S."/>
            <person name="Robideau G.P."/>
            <person name="Thines M."/>
            <person name="Win J."/>
            <person name="Zerillo M.M."/>
            <person name="Beakes G.W."/>
            <person name="Boore J.L."/>
            <person name="Busam D."/>
            <person name="Dumas B."/>
            <person name="Ferriera S."/>
            <person name="Fuerstenberg S.I."/>
            <person name="Gachon C.M."/>
            <person name="Gaulin E."/>
            <person name="Govers F."/>
            <person name="Grenville-Briggs L."/>
            <person name="Horner N."/>
            <person name="Hostetler J."/>
            <person name="Jiang R.H."/>
            <person name="Johnson J."/>
            <person name="Krajaejun T."/>
            <person name="Lin H."/>
            <person name="Meijer H.J."/>
            <person name="Moore B."/>
            <person name="Morris P."/>
            <person name="Phuntmart V."/>
            <person name="Puiu D."/>
            <person name="Shetty J."/>
            <person name="Stajich J.E."/>
            <person name="Tripathy S."/>
            <person name="Wawra S."/>
            <person name="van West P."/>
            <person name="Whitty B.R."/>
            <person name="Coutinho P.M."/>
            <person name="Henrissat B."/>
            <person name="Martin F."/>
            <person name="Thomas P.D."/>
            <person name="Tyler B.M."/>
            <person name="De Vries R.P."/>
            <person name="Kamoun S."/>
            <person name="Yandell M."/>
            <person name="Tisserat N."/>
            <person name="Buell C.R."/>
        </authorList>
    </citation>
    <scope>NUCLEOTIDE SEQUENCE</scope>
    <source>
        <strain evidence="5">DAOM:BR144</strain>
    </source>
</reference>
<feature type="domain" description="TRUD" evidence="3">
    <location>
        <begin position="396"/>
        <end position="617"/>
    </location>
</feature>
<dbReference type="InterPro" id="IPR011760">
    <property type="entry name" value="PsdUridine_synth_TruD_insert"/>
</dbReference>
<dbReference type="GO" id="GO:0001522">
    <property type="term" value="P:pseudouridine synthesis"/>
    <property type="evidence" value="ECO:0007669"/>
    <property type="project" value="InterPro"/>
</dbReference>
<comment type="similarity">
    <text evidence="1">Belongs to the pseudouridine synthase TruD family.</text>
</comment>
<dbReference type="PIRSF" id="PIRSF037016">
    <property type="entry name" value="Pseudouridin_synth_euk_prd"/>
    <property type="match status" value="1"/>
</dbReference>
<evidence type="ECO:0000313" key="4">
    <source>
        <dbReference type="EnsemblProtists" id="PYU1_T004196"/>
    </source>
</evidence>
<dbReference type="GO" id="GO:0003723">
    <property type="term" value="F:RNA binding"/>
    <property type="evidence" value="ECO:0007669"/>
    <property type="project" value="InterPro"/>
</dbReference>
<dbReference type="InterPro" id="IPR020103">
    <property type="entry name" value="PsdUridine_synth_cat_dom_sf"/>
</dbReference>
<reference evidence="5" key="2">
    <citation type="submission" date="2010-04" db="EMBL/GenBank/DDBJ databases">
        <authorList>
            <person name="Buell R."/>
            <person name="Hamilton J."/>
            <person name="Hostetler J."/>
        </authorList>
    </citation>
    <scope>NUCLEOTIDE SEQUENCE [LARGE SCALE GENOMIC DNA]</scope>
    <source>
        <strain evidence="5">DAOM:BR144</strain>
    </source>
</reference>
<dbReference type="InterPro" id="IPR001656">
    <property type="entry name" value="PsdUridine_synth_TruD"/>
</dbReference>
<dbReference type="GO" id="GO:0005634">
    <property type="term" value="C:nucleus"/>
    <property type="evidence" value="ECO:0007669"/>
    <property type="project" value="TreeGrafter"/>
</dbReference>
<accession>K3WGV5</accession>
<dbReference type="PROSITE" id="PS50984">
    <property type="entry name" value="TRUD"/>
    <property type="match status" value="1"/>
</dbReference>
<reference evidence="4" key="3">
    <citation type="submission" date="2015-02" db="UniProtKB">
        <authorList>
            <consortium name="EnsemblProtists"/>
        </authorList>
    </citation>
    <scope>IDENTIFICATION</scope>
    <source>
        <strain evidence="4">DAOM BR144</strain>
    </source>
</reference>
<dbReference type="eggNOG" id="KOG2339">
    <property type="taxonomic scope" value="Eukaryota"/>
</dbReference>
<protein>
    <recommendedName>
        <fullName evidence="3">TRUD domain-containing protein</fullName>
    </recommendedName>
</protein>
<dbReference type="EnsemblProtists" id="PYU1_T004196">
    <property type="protein sequence ID" value="PYU1_T004196"/>
    <property type="gene ID" value="PYU1_G004186"/>
</dbReference>
<dbReference type="Gene3D" id="3.30.70.3160">
    <property type="match status" value="1"/>
</dbReference>
<dbReference type="GO" id="GO:0009982">
    <property type="term" value="F:pseudouridine synthase activity"/>
    <property type="evidence" value="ECO:0007669"/>
    <property type="project" value="InterPro"/>
</dbReference>
<dbReference type="PANTHER" id="PTHR13326">
    <property type="entry name" value="TRNA PSEUDOURIDINE SYNTHASE D"/>
    <property type="match status" value="1"/>
</dbReference>
<dbReference type="SUPFAM" id="SSF55120">
    <property type="entry name" value="Pseudouridine synthase"/>
    <property type="match status" value="1"/>
</dbReference>
<dbReference type="AlphaFoldDB" id="K3WGV5"/>
<organism evidence="4 5">
    <name type="scientific">Globisporangium ultimum (strain ATCC 200006 / CBS 805.95 / DAOM BR144)</name>
    <name type="common">Pythium ultimum</name>
    <dbReference type="NCBI Taxonomy" id="431595"/>
    <lineage>
        <taxon>Eukaryota</taxon>
        <taxon>Sar</taxon>
        <taxon>Stramenopiles</taxon>
        <taxon>Oomycota</taxon>
        <taxon>Peronosporomycetes</taxon>
        <taxon>Pythiales</taxon>
        <taxon>Pythiaceae</taxon>
        <taxon>Globisporangium</taxon>
    </lineage>
</organism>
<dbReference type="Pfam" id="PF01142">
    <property type="entry name" value="TruD"/>
    <property type="match status" value="1"/>
</dbReference>
<keyword evidence="5" id="KW-1185">Reference proteome</keyword>
<evidence type="ECO:0000256" key="2">
    <source>
        <dbReference type="ARBA" id="ARBA00023235"/>
    </source>
</evidence>
<dbReference type="NCBIfam" id="TIGR00094">
    <property type="entry name" value="tRNA_TruD_broad"/>
    <property type="match status" value="1"/>
</dbReference>
<dbReference type="HOGENOM" id="CLU_005281_1_1_1"/>
<evidence type="ECO:0000313" key="5">
    <source>
        <dbReference type="Proteomes" id="UP000019132"/>
    </source>
</evidence>
<dbReference type="CDD" id="cd02576">
    <property type="entry name" value="PseudoU_synth_ScPUS7"/>
    <property type="match status" value="1"/>
</dbReference>
<keyword evidence="2" id="KW-0413">Isomerase</keyword>
<dbReference type="PANTHER" id="PTHR13326:SF21">
    <property type="entry name" value="PSEUDOURIDYLATE SYNTHASE PUS7L"/>
    <property type="match status" value="1"/>
</dbReference>